<keyword evidence="2" id="KW-1185">Reference proteome</keyword>
<organism evidence="1 2">
    <name type="scientific">Scytonema tolypothrichoides VB-61278_2</name>
    <dbReference type="NCBI Taxonomy" id="3232314"/>
    <lineage>
        <taxon>Bacteria</taxon>
        <taxon>Bacillati</taxon>
        <taxon>Cyanobacteriota</taxon>
        <taxon>Cyanophyceae</taxon>
        <taxon>Nostocales</taxon>
        <taxon>Scytonemataceae</taxon>
        <taxon>Scytonema</taxon>
    </lineage>
</organism>
<dbReference type="PANTHER" id="PTHR35332">
    <property type="entry name" value="REGULATION OF ENOLASE PROTEIN 1"/>
    <property type="match status" value="1"/>
</dbReference>
<dbReference type="Gene3D" id="2.60.120.200">
    <property type="match status" value="1"/>
</dbReference>
<proteinExistence type="predicted"/>
<dbReference type="InterPro" id="IPR013320">
    <property type="entry name" value="ConA-like_dom_sf"/>
</dbReference>
<gene>
    <name evidence="1" type="ORF">AB0759_06995</name>
</gene>
<dbReference type="InterPro" id="IPR009784">
    <property type="entry name" value="DUF1349"/>
</dbReference>
<dbReference type="Proteomes" id="UP001628874">
    <property type="component" value="Unassembled WGS sequence"/>
</dbReference>
<dbReference type="EMBL" id="JBFQGM010000002">
    <property type="protein sequence ID" value="MFL9460379.1"/>
    <property type="molecule type" value="Genomic_DNA"/>
</dbReference>
<sequence>MSLLAKGIKIHEFHIYQIDSMEWYNEPLSWKDENGTVSVTSGAKTDFWRVTHYGFIRDSGNFYYQEVTGDFCISVKITGLYQVLYDQAGIMVRLNEKTWIKTGIEFVNGVQQVSAVVTRDYSDWSVVPLLQNPPSLWLRLYRRRGTVEVQYSFDGQNYTMLRLAYLTEVETLQVGLMCASPEREGFQVTFEDFTIETL</sequence>
<accession>A0ABW8WH93</accession>
<dbReference type="InterPro" id="IPR015987">
    <property type="entry name" value="UCP022704"/>
</dbReference>
<dbReference type="PANTHER" id="PTHR35332:SF2">
    <property type="entry name" value="REGULATION OF ENOLASE PROTEIN 1"/>
    <property type="match status" value="1"/>
</dbReference>
<evidence type="ECO:0000313" key="2">
    <source>
        <dbReference type="Proteomes" id="UP001628874"/>
    </source>
</evidence>
<evidence type="ECO:0000313" key="1">
    <source>
        <dbReference type="EMBL" id="MFL9460379.1"/>
    </source>
</evidence>
<dbReference type="PIRSF" id="PIRSF022704">
    <property type="entry name" value="UCP022704"/>
    <property type="match status" value="1"/>
</dbReference>
<name>A0ABW8WH93_9CYAN</name>
<protein>
    <submittedName>
        <fullName evidence="1">DUF1349 domain-containing protein</fullName>
    </submittedName>
</protein>
<comment type="caution">
    <text evidence="1">The sequence shown here is derived from an EMBL/GenBank/DDBJ whole genome shotgun (WGS) entry which is preliminary data.</text>
</comment>
<dbReference type="Pfam" id="PF07081">
    <property type="entry name" value="DUF1349"/>
    <property type="match status" value="1"/>
</dbReference>
<dbReference type="SUPFAM" id="SSF49899">
    <property type="entry name" value="Concanavalin A-like lectins/glucanases"/>
    <property type="match status" value="1"/>
</dbReference>
<reference evidence="1 2" key="1">
    <citation type="submission" date="2024-07" db="EMBL/GenBank/DDBJ databases">
        <authorList>
            <person name="Tripathy S."/>
        </authorList>
    </citation>
    <scope>NUCLEOTIDE SEQUENCE [LARGE SCALE GENOMIC DNA]</scope>
    <source>
        <strain evidence="1 2">VB-61278_2</strain>
    </source>
</reference>